<evidence type="ECO:0000256" key="8">
    <source>
        <dbReference type="PROSITE-ProRule" id="PRU00176"/>
    </source>
</evidence>
<evidence type="ECO:0000256" key="7">
    <source>
        <dbReference type="ARBA" id="ARBA00023242"/>
    </source>
</evidence>
<feature type="region of interest" description="Disordered" evidence="11">
    <location>
        <begin position="222"/>
        <end position="309"/>
    </location>
</feature>
<dbReference type="WBParaSite" id="maker-uti_cns_0004121-snap-gene-0.5-mRNA-1">
    <property type="protein sequence ID" value="maker-uti_cns_0004121-snap-gene-0.5-mRNA-1"/>
    <property type="gene ID" value="maker-uti_cns_0004121-snap-gene-0.5"/>
</dbReference>
<dbReference type="GO" id="GO:0003723">
    <property type="term" value="F:RNA binding"/>
    <property type="evidence" value="ECO:0007669"/>
    <property type="project" value="UniProtKB-UniRule"/>
</dbReference>
<feature type="region of interest" description="Disordered" evidence="11">
    <location>
        <begin position="335"/>
        <end position="368"/>
    </location>
</feature>
<evidence type="ECO:0000259" key="13">
    <source>
        <dbReference type="PROSITE" id="PS50199"/>
    </source>
</evidence>
<dbReference type="PROSITE" id="PS50102">
    <property type="entry name" value="RRM"/>
    <property type="match status" value="1"/>
</dbReference>
<dbReference type="SUPFAM" id="SSF54928">
    <property type="entry name" value="RNA-binding domain, RBD"/>
    <property type="match status" value="1"/>
</dbReference>
<protein>
    <submittedName>
        <fullName evidence="15">RanBP2-type domain-containing protein</fullName>
    </submittedName>
</protein>
<dbReference type="InterPro" id="IPR035979">
    <property type="entry name" value="RBD_domain_sf"/>
</dbReference>
<dbReference type="GO" id="GO:0006355">
    <property type="term" value="P:regulation of DNA-templated transcription"/>
    <property type="evidence" value="ECO:0007669"/>
    <property type="project" value="InterPro"/>
</dbReference>
<evidence type="ECO:0000256" key="3">
    <source>
        <dbReference type="ARBA" id="ARBA00022723"/>
    </source>
</evidence>
<dbReference type="PROSITE" id="PS50199">
    <property type="entry name" value="ZF_RANBP2_2"/>
    <property type="match status" value="1"/>
</dbReference>
<dbReference type="AlphaFoldDB" id="A0A1I8H1U8"/>
<keyword evidence="6 8" id="KW-0694">RNA-binding</keyword>
<keyword evidence="5" id="KW-0862">Zinc</keyword>
<dbReference type="SMART" id="SM00547">
    <property type="entry name" value="ZnF_RBZ"/>
    <property type="match status" value="1"/>
</dbReference>
<name>A0A1I8H1U8_9PLAT</name>
<feature type="region of interest" description="Disordered" evidence="11">
    <location>
        <begin position="63"/>
        <end position="137"/>
    </location>
</feature>
<dbReference type="InterPro" id="IPR036443">
    <property type="entry name" value="Znf_RanBP2_sf"/>
</dbReference>
<evidence type="ECO:0000256" key="11">
    <source>
        <dbReference type="SAM" id="MobiDB-lite"/>
    </source>
</evidence>
<reference evidence="15" key="1">
    <citation type="submission" date="2016-11" db="UniProtKB">
        <authorList>
            <consortium name="WormBaseParasite"/>
        </authorList>
    </citation>
    <scope>IDENTIFICATION</scope>
</reference>
<evidence type="ECO:0000256" key="1">
    <source>
        <dbReference type="ARBA" id="ARBA00004123"/>
    </source>
</evidence>
<evidence type="ECO:0000256" key="2">
    <source>
        <dbReference type="ARBA" id="ARBA00008448"/>
    </source>
</evidence>
<dbReference type="GO" id="GO:0008270">
    <property type="term" value="F:zinc ion binding"/>
    <property type="evidence" value="ECO:0007669"/>
    <property type="project" value="UniProtKB-KW"/>
</dbReference>
<dbReference type="PANTHER" id="PTHR23238">
    <property type="entry name" value="RNA BINDING PROTEIN"/>
    <property type="match status" value="1"/>
</dbReference>
<comment type="subcellular location">
    <subcellularLocation>
        <location evidence="1">Nucleus</location>
    </subcellularLocation>
</comment>
<dbReference type="InterPro" id="IPR012677">
    <property type="entry name" value="Nucleotide-bd_a/b_plait_sf"/>
</dbReference>
<dbReference type="GO" id="GO:0005634">
    <property type="term" value="C:nucleus"/>
    <property type="evidence" value="ECO:0007669"/>
    <property type="project" value="UniProtKB-SubCell"/>
</dbReference>
<evidence type="ECO:0000256" key="9">
    <source>
        <dbReference type="PROSITE-ProRule" id="PRU00322"/>
    </source>
</evidence>
<dbReference type="InterPro" id="IPR000504">
    <property type="entry name" value="RRM_dom"/>
</dbReference>
<keyword evidence="4 9" id="KW-0863">Zinc-finger</keyword>
<evidence type="ECO:0000313" key="14">
    <source>
        <dbReference type="Proteomes" id="UP000095280"/>
    </source>
</evidence>
<dbReference type="SUPFAM" id="SSF90209">
    <property type="entry name" value="Ran binding protein zinc finger-like"/>
    <property type="match status" value="1"/>
</dbReference>
<keyword evidence="7" id="KW-0539">Nucleus</keyword>
<feature type="compositionally biased region" description="Gly residues" evidence="11">
    <location>
        <begin position="339"/>
        <end position="368"/>
    </location>
</feature>
<dbReference type="Gene3D" id="3.30.70.330">
    <property type="match status" value="1"/>
</dbReference>
<feature type="compositionally biased region" description="Gly residues" evidence="11">
    <location>
        <begin position="246"/>
        <end position="300"/>
    </location>
</feature>
<feature type="compositionally biased region" description="Low complexity" evidence="11">
    <location>
        <begin position="230"/>
        <end position="245"/>
    </location>
</feature>
<feature type="coiled-coil region" evidence="10">
    <location>
        <begin position="16"/>
        <end position="46"/>
    </location>
</feature>
<dbReference type="Proteomes" id="UP000095280">
    <property type="component" value="Unplaced"/>
</dbReference>
<evidence type="ECO:0000256" key="10">
    <source>
        <dbReference type="SAM" id="Coils"/>
    </source>
</evidence>
<sequence length="368" mass="37135">MLAAQQQQHHMTAFDQQRLQQAAAAAAAAAQQQQQQQQQVAHLQRTNPVAAAAAAAALAAGPVQMTGSGGGIRPLTSRMPSNRGRGGSGASSMSGDLRQNIQQQRQGGGGGGSFVTRLGDGGGGGGGGHNMDPDAERPDTVLIEGLTSEQSTHELLLQQFQNAGQVRINDKSGMPMIWIFKQQGQPTGRALVSYLDPSSSQTAIQMFNGQQGLTVRLAKNSERPQLNPPGQQQQGGQHGQMQQRLGGSGGRGGGGGGGGYGMNNGGGKMRGGRVGGSGGGGGGGSNIQQLGGGGRGGGRTGEPDWVCPSCRNRNYSWRESCNRCSMARPENPELVAAPTGGGGGRGGGMGGGRGGGGGGGGGNRFNPY</sequence>
<keyword evidence="14" id="KW-1185">Reference proteome</keyword>
<organism evidence="14 15">
    <name type="scientific">Macrostomum lignano</name>
    <dbReference type="NCBI Taxonomy" id="282301"/>
    <lineage>
        <taxon>Eukaryota</taxon>
        <taxon>Metazoa</taxon>
        <taxon>Spiralia</taxon>
        <taxon>Lophotrochozoa</taxon>
        <taxon>Platyhelminthes</taxon>
        <taxon>Rhabditophora</taxon>
        <taxon>Macrostomorpha</taxon>
        <taxon>Macrostomida</taxon>
        <taxon>Macrostomidae</taxon>
        <taxon>Macrostomum</taxon>
    </lineage>
</organism>
<accession>A0A1I8H1U8</accession>
<evidence type="ECO:0000313" key="15">
    <source>
        <dbReference type="WBParaSite" id="maker-uti_cns_0004121-snap-gene-0.5-mRNA-1"/>
    </source>
</evidence>
<comment type="similarity">
    <text evidence="2">Belongs to the RRM TET family.</text>
</comment>
<evidence type="ECO:0000256" key="5">
    <source>
        <dbReference type="ARBA" id="ARBA00022833"/>
    </source>
</evidence>
<evidence type="ECO:0000259" key="12">
    <source>
        <dbReference type="PROSITE" id="PS50102"/>
    </source>
</evidence>
<feature type="domain" description="RanBP2-type" evidence="13">
    <location>
        <begin position="299"/>
        <end position="330"/>
    </location>
</feature>
<dbReference type="InterPro" id="IPR034870">
    <property type="entry name" value="TET_fam"/>
</dbReference>
<keyword evidence="10" id="KW-0175">Coiled coil</keyword>
<proteinExistence type="inferred from homology"/>
<feature type="domain" description="RRM" evidence="12">
    <location>
        <begin position="139"/>
        <end position="220"/>
    </location>
</feature>
<evidence type="ECO:0000256" key="6">
    <source>
        <dbReference type="ARBA" id="ARBA00022884"/>
    </source>
</evidence>
<evidence type="ECO:0000256" key="4">
    <source>
        <dbReference type="ARBA" id="ARBA00022771"/>
    </source>
</evidence>
<dbReference type="Gene3D" id="4.10.1060.10">
    <property type="entry name" value="Zinc finger, RanBP2-type"/>
    <property type="match status" value="1"/>
</dbReference>
<dbReference type="PROSITE" id="PS01358">
    <property type="entry name" value="ZF_RANBP2_1"/>
    <property type="match status" value="1"/>
</dbReference>
<keyword evidence="3" id="KW-0479">Metal-binding</keyword>
<feature type="compositionally biased region" description="Gly residues" evidence="11">
    <location>
        <begin position="106"/>
        <end position="129"/>
    </location>
</feature>
<dbReference type="InterPro" id="IPR001876">
    <property type="entry name" value="Znf_RanBP2"/>
</dbReference>